<reference evidence="1 2" key="1">
    <citation type="submission" date="2023-05" db="EMBL/GenBank/DDBJ databases">
        <authorList>
            <person name="Guo Y."/>
        </authorList>
    </citation>
    <scope>NUCLEOTIDE SEQUENCE [LARGE SCALE GENOMIC DNA]</scope>
    <source>
        <strain evidence="1 2">GR2756</strain>
    </source>
</reference>
<evidence type="ECO:0000313" key="1">
    <source>
        <dbReference type="EMBL" id="MDT9598529.1"/>
    </source>
</evidence>
<keyword evidence="2" id="KW-1185">Reference proteome</keyword>
<dbReference type="EMBL" id="JAVUPU010000003">
    <property type="protein sequence ID" value="MDT9598529.1"/>
    <property type="molecule type" value="Genomic_DNA"/>
</dbReference>
<protein>
    <submittedName>
        <fullName evidence="1">Uncharacterized protein</fullName>
    </submittedName>
</protein>
<sequence>MLVTITEYDSLATDVHGNLLPIGGRRLASQGLTEAGNGIAYNGDTRFVRIATDTSVQFRPSAAGADTDDDLVLANTVEFFKVEPGATPSIAALA</sequence>
<evidence type="ECO:0000313" key="2">
    <source>
        <dbReference type="Proteomes" id="UP001259572"/>
    </source>
</evidence>
<dbReference type="Proteomes" id="UP001259572">
    <property type="component" value="Unassembled WGS sequence"/>
</dbReference>
<accession>A0ABU3Q553</accession>
<dbReference type="RefSeq" id="WP_315724677.1">
    <property type="nucleotide sequence ID" value="NZ_JAVUPU010000003.1"/>
</dbReference>
<name>A0ABU3Q553_9SPHN</name>
<comment type="caution">
    <text evidence="1">The sequence shown here is derived from an EMBL/GenBank/DDBJ whole genome shotgun (WGS) entry which is preliminary data.</text>
</comment>
<gene>
    <name evidence="1" type="ORF">RQX22_06150</name>
</gene>
<organism evidence="1 2">
    <name type="scientific">Sphingosinicella rhizophila</name>
    <dbReference type="NCBI Taxonomy" id="3050082"/>
    <lineage>
        <taxon>Bacteria</taxon>
        <taxon>Pseudomonadati</taxon>
        <taxon>Pseudomonadota</taxon>
        <taxon>Alphaproteobacteria</taxon>
        <taxon>Sphingomonadales</taxon>
        <taxon>Sphingosinicellaceae</taxon>
        <taxon>Sphingosinicella</taxon>
    </lineage>
</organism>
<proteinExistence type="predicted"/>